<comment type="caution">
    <text evidence="3">The sequence shown here is derived from an EMBL/GenBank/DDBJ whole genome shotgun (WGS) entry which is preliminary data.</text>
</comment>
<evidence type="ECO:0000313" key="4">
    <source>
        <dbReference type="Proteomes" id="UP001290455"/>
    </source>
</evidence>
<accession>A0ABU5ITD0</accession>
<feature type="domain" description="SH3b" evidence="2">
    <location>
        <begin position="33"/>
        <end position="96"/>
    </location>
</feature>
<evidence type="ECO:0000313" key="3">
    <source>
        <dbReference type="EMBL" id="MDZ5470405.1"/>
    </source>
</evidence>
<sequence length="261" mass="29831">MKKSIVLKLTLVLVLMISLFLPYSTTTTNAASKETATVNVKAADVREKASIKSKKLGTLKKGTKVTVYEKTKSGWSKINYKKQYAYVVTKSLEFTSKKQKESYLMDTKRTYVYKLGIDKNYVTLSYGNKNKNGYNLWTGKDIRLETHAEWAKETSEGLFFGLGDINAPREDVKYISYPIKVGKTWSSFDLTFHISSINKTIKTQAGTFKNVIEVECYAYDHTDDEVKHLQTYYFAKNIGIIKLIDSDKNMISELVKISEYD</sequence>
<dbReference type="InterPro" id="IPR003646">
    <property type="entry name" value="SH3-like_bac-type"/>
</dbReference>
<gene>
    <name evidence="3" type="ORF">SM124_01465</name>
</gene>
<name>A0ABU5ITD0_9BACI</name>
<keyword evidence="1" id="KW-0732">Signal</keyword>
<feature type="signal peptide" evidence="1">
    <location>
        <begin position="1"/>
        <end position="30"/>
    </location>
</feature>
<dbReference type="EMBL" id="JAXOFX010000001">
    <property type="protein sequence ID" value="MDZ5470405.1"/>
    <property type="molecule type" value="Genomic_DNA"/>
</dbReference>
<evidence type="ECO:0000259" key="2">
    <source>
        <dbReference type="PROSITE" id="PS51781"/>
    </source>
</evidence>
<keyword evidence="4" id="KW-1185">Reference proteome</keyword>
<reference evidence="3 4" key="1">
    <citation type="submission" date="2023-11" db="EMBL/GenBank/DDBJ databases">
        <title>Bacillus jintuensis, isolated from a mudflat on the Beibu Gulf coast.</title>
        <authorList>
            <person name="Li M."/>
        </authorList>
    </citation>
    <scope>NUCLEOTIDE SEQUENCE [LARGE SCALE GENOMIC DNA]</scope>
    <source>
        <strain evidence="3 4">31A1R</strain>
    </source>
</reference>
<protein>
    <submittedName>
        <fullName evidence="3">SH3 domain-containing protein</fullName>
    </submittedName>
</protein>
<feature type="chain" id="PRO_5047141133" evidence="1">
    <location>
        <begin position="31"/>
        <end position="261"/>
    </location>
</feature>
<dbReference type="Proteomes" id="UP001290455">
    <property type="component" value="Unassembled WGS sequence"/>
</dbReference>
<evidence type="ECO:0000256" key="1">
    <source>
        <dbReference type="SAM" id="SignalP"/>
    </source>
</evidence>
<dbReference type="Gene3D" id="2.30.30.40">
    <property type="entry name" value="SH3 Domains"/>
    <property type="match status" value="1"/>
</dbReference>
<dbReference type="PROSITE" id="PS51781">
    <property type="entry name" value="SH3B"/>
    <property type="match status" value="1"/>
</dbReference>
<dbReference type="SMART" id="SM00287">
    <property type="entry name" value="SH3b"/>
    <property type="match status" value="1"/>
</dbReference>
<dbReference type="Pfam" id="PF08239">
    <property type="entry name" value="SH3_3"/>
    <property type="match status" value="1"/>
</dbReference>
<organism evidence="3 4">
    <name type="scientific">Robertmurraya mangrovi</name>
    <dbReference type="NCBI Taxonomy" id="3098077"/>
    <lineage>
        <taxon>Bacteria</taxon>
        <taxon>Bacillati</taxon>
        <taxon>Bacillota</taxon>
        <taxon>Bacilli</taxon>
        <taxon>Bacillales</taxon>
        <taxon>Bacillaceae</taxon>
        <taxon>Robertmurraya</taxon>
    </lineage>
</organism>
<proteinExistence type="predicted"/>
<dbReference type="RefSeq" id="WP_322444707.1">
    <property type="nucleotide sequence ID" value="NZ_JAXOFX010000001.1"/>
</dbReference>